<proteinExistence type="predicted"/>
<keyword evidence="5" id="KW-1185">Reference proteome</keyword>
<dbReference type="SUPFAM" id="SSF53474">
    <property type="entry name" value="alpha/beta-Hydrolases"/>
    <property type="match status" value="1"/>
</dbReference>
<accession>A0A8H4RX56</accession>
<feature type="domain" description="Carboxylesterase type B" evidence="3">
    <location>
        <begin position="80"/>
        <end position="554"/>
    </location>
</feature>
<keyword evidence="2" id="KW-1133">Transmembrane helix</keyword>
<evidence type="ECO:0000256" key="1">
    <source>
        <dbReference type="SAM" id="MobiDB-lite"/>
    </source>
</evidence>
<dbReference type="Proteomes" id="UP000566819">
    <property type="component" value="Unassembled WGS sequence"/>
</dbReference>
<evidence type="ECO:0000313" key="5">
    <source>
        <dbReference type="Proteomes" id="UP000566819"/>
    </source>
</evidence>
<feature type="region of interest" description="Disordered" evidence="1">
    <location>
        <begin position="1"/>
        <end position="32"/>
    </location>
</feature>
<dbReference type="OrthoDB" id="408631at2759"/>
<comment type="caution">
    <text evidence="4">The sequence shown here is derived from an EMBL/GenBank/DDBJ whole genome shotgun (WGS) entry which is preliminary data.</text>
</comment>
<gene>
    <name evidence="4" type="ORF">G7Y89_g465</name>
</gene>
<keyword evidence="2" id="KW-0812">Transmembrane</keyword>
<keyword evidence="2" id="KW-0472">Membrane</keyword>
<dbReference type="PANTHER" id="PTHR11559">
    <property type="entry name" value="CARBOXYLESTERASE"/>
    <property type="match status" value="1"/>
</dbReference>
<evidence type="ECO:0000313" key="4">
    <source>
        <dbReference type="EMBL" id="KAF4637637.1"/>
    </source>
</evidence>
<dbReference type="InterPro" id="IPR050309">
    <property type="entry name" value="Type-B_Carboxylest/Lipase"/>
</dbReference>
<reference evidence="4 5" key="1">
    <citation type="submission" date="2020-03" db="EMBL/GenBank/DDBJ databases">
        <title>Draft Genome Sequence of Cudoniella acicularis.</title>
        <authorList>
            <person name="Buettner E."/>
            <person name="Kellner H."/>
        </authorList>
    </citation>
    <scope>NUCLEOTIDE SEQUENCE [LARGE SCALE GENOMIC DNA]</scope>
    <source>
        <strain evidence="4 5">DSM 108380</strain>
    </source>
</reference>
<dbReference type="InterPro" id="IPR002018">
    <property type="entry name" value="CarbesteraseB"/>
</dbReference>
<feature type="transmembrane region" description="Helical" evidence="2">
    <location>
        <begin position="46"/>
        <end position="65"/>
    </location>
</feature>
<sequence length="604" mass="67591">MQHCGADTLVEAPLGEQKKTGKPSDPSQADSWDERAAPLIRLRRRLGWTGSIVVVGLLSVWFLTLQMREKGPLPMISKERPRVKIRQGTIVGIKSDNSHGKFPQSLDTFLGVPYGLPTDRNRRFWPPDPVEAGDGEHDAGKYGSRCPAGGEDSIPQSEDCLNLNIYRPTRRKEGVKLPVLVYFHGGAFNFGAGNTRQISSLVAWSTKPMIGISFNYRIGALGFLPSKLSAKQGVLNVGLKDQALLLRWVRDNIGAFGGDPDNVGHHLLHNPDESPLFHKAIIESGAATARAVYPYDNTLHETQFKEFLQYLGLRDHLPDENIFATLRTLPVAKIKEASEAIYAKYEASLRWPFQPVIDGEGGIIPIAPIKAWESGRWHKVPMIIGFNTNEGAIFVPNNLNTSEEFKSFFHGLLPGLTQADLTLLDEVYPDPVANPSSKYVETREGLGQQFTRLEQAYGHFAYVAPVRQTARFAAQGPLSVYLYHFAVKSHKNSGADHGDHNDFVTYNQEIRDKSQSIREISAKMHAYWTSFITTGDPNLEEGQWRERATWPKYMLDERRMAVFGEGNDEIAGGNERGIAVKIEGDEWAIEECEFWMNRTVLFES</sequence>
<dbReference type="EMBL" id="JAAMPI010000016">
    <property type="protein sequence ID" value="KAF4637637.1"/>
    <property type="molecule type" value="Genomic_DNA"/>
</dbReference>
<name>A0A8H4RX56_9HELO</name>
<dbReference type="Pfam" id="PF00135">
    <property type="entry name" value="COesterase"/>
    <property type="match status" value="1"/>
</dbReference>
<dbReference type="AlphaFoldDB" id="A0A8H4RX56"/>
<organism evidence="4 5">
    <name type="scientific">Cudoniella acicularis</name>
    <dbReference type="NCBI Taxonomy" id="354080"/>
    <lineage>
        <taxon>Eukaryota</taxon>
        <taxon>Fungi</taxon>
        <taxon>Dikarya</taxon>
        <taxon>Ascomycota</taxon>
        <taxon>Pezizomycotina</taxon>
        <taxon>Leotiomycetes</taxon>
        <taxon>Helotiales</taxon>
        <taxon>Tricladiaceae</taxon>
        <taxon>Cudoniella</taxon>
    </lineage>
</organism>
<evidence type="ECO:0000259" key="3">
    <source>
        <dbReference type="Pfam" id="PF00135"/>
    </source>
</evidence>
<evidence type="ECO:0000256" key="2">
    <source>
        <dbReference type="SAM" id="Phobius"/>
    </source>
</evidence>
<dbReference type="InterPro" id="IPR029058">
    <property type="entry name" value="AB_hydrolase_fold"/>
</dbReference>
<dbReference type="Gene3D" id="3.40.50.1820">
    <property type="entry name" value="alpha/beta hydrolase"/>
    <property type="match status" value="1"/>
</dbReference>
<protein>
    <recommendedName>
        <fullName evidence="3">Carboxylesterase type B domain-containing protein</fullName>
    </recommendedName>
</protein>